<dbReference type="FunFam" id="3.30.70.270:FF:000003">
    <property type="entry name" value="Transposon Ty3-G Gag-Pol polyprotein"/>
    <property type="match status" value="1"/>
</dbReference>
<dbReference type="OrthoDB" id="5593162at2759"/>
<dbReference type="GO" id="GO:0003676">
    <property type="term" value="F:nucleic acid binding"/>
    <property type="evidence" value="ECO:0007669"/>
    <property type="project" value="InterPro"/>
</dbReference>
<dbReference type="Pfam" id="PF00078">
    <property type="entry name" value="RVT_1"/>
    <property type="match status" value="1"/>
</dbReference>
<dbReference type="Pfam" id="PF17921">
    <property type="entry name" value="Integrase_H2C2"/>
    <property type="match status" value="1"/>
</dbReference>
<accession>A0A9N9H1X8</accession>
<comment type="caution">
    <text evidence="4">The sequence shown here is derived from an EMBL/GenBank/DDBJ whole genome shotgun (WGS) entry which is preliminary data.</text>
</comment>
<reference evidence="4" key="1">
    <citation type="submission" date="2021-06" db="EMBL/GenBank/DDBJ databases">
        <authorList>
            <person name="Kallberg Y."/>
            <person name="Tangrot J."/>
            <person name="Rosling A."/>
        </authorList>
    </citation>
    <scope>NUCLEOTIDE SEQUENCE</scope>
    <source>
        <strain evidence="4">IA702</strain>
    </source>
</reference>
<dbReference type="InterPro" id="IPR043502">
    <property type="entry name" value="DNA/RNA_pol_sf"/>
</dbReference>
<dbReference type="PANTHER" id="PTHR37984">
    <property type="entry name" value="PROTEIN CBG26694"/>
    <property type="match status" value="1"/>
</dbReference>
<evidence type="ECO:0000313" key="4">
    <source>
        <dbReference type="EMBL" id="CAG8641326.1"/>
    </source>
</evidence>
<keyword evidence="5" id="KW-1185">Reference proteome</keyword>
<dbReference type="SUPFAM" id="SSF53098">
    <property type="entry name" value="Ribonuclease H-like"/>
    <property type="match status" value="1"/>
</dbReference>
<organism evidence="4 5">
    <name type="scientific">Paraglomus occultum</name>
    <dbReference type="NCBI Taxonomy" id="144539"/>
    <lineage>
        <taxon>Eukaryota</taxon>
        <taxon>Fungi</taxon>
        <taxon>Fungi incertae sedis</taxon>
        <taxon>Mucoromycota</taxon>
        <taxon>Glomeromycotina</taxon>
        <taxon>Glomeromycetes</taxon>
        <taxon>Paraglomerales</taxon>
        <taxon>Paraglomeraceae</taxon>
        <taxon>Paraglomus</taxon>
    </lineage>
</organism>
<dbReference type="AlphaFoldDB" id="A0A9N9H1X8"/>
<evidence type="ECO:0000256" key="1">
    <source>
        <dbReference type="ARBA" id="ARBA00023268"/>
    </source>
</evidence>
<dbReference type="GO" id="GO:0003824">
    <property type="term" value="F:catalytic activity"/>
    <property type="evidence" value="ECO:0007669"/>
    <property type="project" value="UniProtKB-KW"/>
</dbReference>
<dbReference type="GO" id="GO:0015074">
    <property type="term" value="P:DNA integration"/>
    <property type="evidence" value="ECO:0007669"/>
    <property type="project" value="InterPro"/>
</dbReference>
<dbReference type="SUPFAM" id="SSF56672">
    <property type="entry name" value="DNA/RNA polymerases"/>
    <property type="match status" value="1"/>
</dbReference>
<dbReference type="InterPro" id="IPR043128">
    <property type="entry name" value="Rev_trsase/Diguanyl_cyclase"/>
</dbReference>
<evidence type="ECO:0000313" key="5">
    <source>
        <dbReference type="Proteomes" id="UP000789572"/>
    </source>
</evidence>
<dbReference type="Gene3D" id="1.10.340.70">
    <property type="match status" value="1"/>
</dbReference>
<dbReference type="PANTHER" id="PTHR37984:SF5">
    <property type="entry name" value="PROTEIN NYNRIN-LIKE"/>
    <property type="match status" value="1"/>
</dbReference>
<dbReference type="CDD" id="cd01647">
    <property type="entry name" value="RT_LTR"/>
    <property type="match status" value="1"/>
</dbReference>
<dbReference type="Gene3D" id="3.30.70.270">
    <property type="match status" value="2"/>
</dbReference>
<feature type="non-terminal residue" evidence="4">
    <location>
        <position position="714"/>
    </location>
</feature>
<gene>
    <name evidence="4" type="ORF">POCULU_LOCUS9436</name>
</gene>
<dbReference type="InterPro" id="IPR012337">
    <property type="entry name" value="RNaseH-like_sf"/>
</dbReference>
<dbReference type="GO" id="GO:0005634">
    <property type="term" value="C:nucleus"/>
    <property type="evidence" value="ECO:0007669"/>
    <property type="project" value="UniProtKB-ARBA"/>
</dbReference>
<dbReference type="PROSITE" id="PS50878">
    <property type="entry name" value="RT_POL"/>
    <property type="match status" value="1"/>
</dbReference>
<dbReference type="InterPro" id="IPR041577">
    <property type="entry name" value="RT_RNaseH_2"/>
</dbReference>
<dbReference type="InterPro" id="IPR050951">
    <property type="entry name" value="Retrovirus_Pol_polyprotein"/>
</dbReference>
<dbReference type="FunFam" id="1.10.340.70:FF:000001">
    <property type="entry name" value="Retrovirus-related Pol polyprotein from transposon gypsy-like Protein"/>
    <property type="match status" value="1"/>
</dbReference>
<protein>
    <submittedName>
        <fullName evidence="4">2328_t:CDS:1</fullName>
    </submittedName>
</protein>
<dbReference type="InterPro" id="IPR041588">
    <property type="entry name" value="Integrase_H2C2"/>
</dbReference>
<dbReference type="CDD" id="cd09274">
    <property type="entry name" value="RNase_HI_RT_Ty3"/>
    <property type="match status" value="1"/>
</dbReference>
<feature type="domain" description="Integrase catalytic" evidence="3">
    <location>
        <begin position="427"/>
        <end position="585"/>
    </location>
</feature>
<dbReference type="EMBL" id="CAJVPJ010003537">
    <property type="protein sequence ID" value="CAG8641326.1"/>
    <property type="molecule type" value="Genomic_DNA"/>
</dbReference>
<dbReference type="Pfam" id="PF00665">
    <property type="entry name" value="rve"/>
    <property type="match status" value="1"/>
</dbReference>
<evidence type="ECO:0000259" key="3">
    <source>
        <dbReference type="PROSITE" id="PS50994"/>
    </source>
</evidence>
<dbReference type="FunFam" id="3.30.70.270:FF:000026">
    <property type="entry name" value="Transposon Ty3-G Gag-Pol polyprotein"/>
    <property type="match status" value="1"/>
</dbReference>
<feature type="domain" description="Reverse transcriptase" evidence="2">
    <location>
        <begin position="1"/>
        <end position="105"/>
    </location>
</feature>
<dbReference type="Proteomes" id="UP000789572">
    <property type="component" value="Unassembled WGS sequence"/>
</dbReference>
<sequence>PMYEEHIHKTTFTCHLGLFSFLRLPFGLKNAPASFQAMMDLIFGDQIDKHMAVFIDDINIYSQTFEEHMDHLRQTFEKCRKYGLKLKKKKCYFGCEKLEFLGHVVSREGLIVDDRKVNAVEQYGTPKDTTQIKQFLGMTGYYAQFINGYQEMAAPLQKLLGKRKQFVWTTEQDEAMQQLKDALITSPVLAYPNMKEHFTLITDASNFGLGAVLAQYDPITKQEYAVGYASKSLSPAERNYSATHREGLAVKWALKKFQRYLRGRQFTIVTDHAALLPIIQYREPEGRTGRWAMELMEYDFDMEHRKGEENQVADALSRDPTFGPTYEELKVKALNDRDYRVRRGAINKWHDGKWKLVIKSPDHEEIIRSIHDGVAAGHLGVKITCKKIKERYWWPGINKMVQEYISTCVPCQKEKKPEKPKDIYPIIAERPFQIIGIDHVGPLHETKEGYLYLIVAQDYFTKWPMAKATKTTNTDEALEFLQEICATYGAPEQIISDRGSAFISEKWKTTLPQWGIKHTPTTAANPQANGQVERFNQTLVKMLRKRTGVRKTTWAERLPFVLWDYRTSVQATMERTPSELLYGYRMRIPIELKYPIPEEDYENQPIDRLKQLEELHHKRIEAAELIKKKQEKVKQQWEFNKGLATPFQVGDLVLLYAPAHKRKLDQAAEGPFRIKEVGKRRTYVLETLGGKMHSTVTGKRLIKFNERNKARVEI</sequence>
<name>A0A9N9H1X8_9GLOM</name>
<dbReference type="PROSITE" id="PS50994">
    <property type="entry name" value="INTEGRASE"/>
    <property type="match status" value="1"/>
</dbReference>
<keyword evidence="1" id="KW-0511">Multifunctional enzyme</keyword>
<dbReference type="FunFam" id="3.30.420.10:FF:000032">
    <property type="entry name" value="Retrovirus-related Pol polyprotein from transposon 297-like Protein"/>
    <property type="match status" value="1"/>
</dbReference>
<dbReference type="InterPro" id="IPR001584">
    <property type="entry name" value="Integrase_cat-core"/>
</dbReference>
<dbReference type="Pfam" id="PF17919">
    <property type="entry name" value="RT_RNaseH_2"/>
    <property type="match status" value="1"/>
</dbReference>
<dbReference type="Gene3D" id="3.30.420.10">
    <property type="entry name" value="Ribonuclease H-like superfamily/Ribonuclease H"/>
    <property type="match status" value="1"/>
</dbReference>
<dbReference type="InterPro" id="IPR036397">
    <property type="entry name" value="RNaseH_sf"/>
</dbReference>
<proteinExistence type="predicted"/>
<dbReference type="InterPro" id="IPR000477">
    <property type="entry name" value="RT_dom"/>
</dbReference>
<evidence type="ECO:0000259" key="2">
    <source>
        <dbReference type="PROSITE" id="PS50878"/>
    </source>
</evidence>